<reference evidence="7 8" key="1">
    <citation type="submission" date="2019-06" db="EMBL/GenBank/DDBJ databases">
        <title>The genome of Shewanella sp. SM1901.</title>
        <authorList>
            <person name="Cha Q."/>
        </authorList>
    </citation>
    <scope>NUCLEOTIDE SEQUENCE [LARGE SCALE GENOMIC DNA]</scope>
    <source>
        <strain evidence="7 8">SM1901</strain>
    </source>
</reference>
<dbReference type="Gene3D" id="1.25.40.10">
    <property type="entry name" value="Tetratricopeptide repeat domain"/>
    <property type="match status" value="2"/>
</dbReference>
<dbReference type="GO" id="GO:0052621">
    <property type="term" value="F:diguanylate cyclase activity"/>
    <property type="evidence" value="ECO:0007669"/>
    <property type="project" value="UniProtKB-EC"/>
</dbReference>
<dbReference type="AlphaFoldDB" id="A0A4Y5YGF2"/>
<keyword evidence="4" id="KW-1133">Transmembrane helix</keyword>
<dbReference type="InterPro" id="IPR029787">
    <property type="entry name" value="Nucleotide_cyclase"/>
</dbReference>
<evidence type="ECO:0000259" key="6">
    <source>
        <dbReference type="PROSITE" id="PS50887"/>
    </source>
</evidence>
<dbReference type="CDD" id="cd01949">
    <property type="entry name" value="GGDEF"/>
    <property type="match status" value="1"/>
</dbReference>
<feature type="signal peptide" evidence="5">
    <location>
        <begin position="1"/>
        <end position="23"/>
    </location>
</feature>
<dbReference type="Pfam" id="PF00990">
    <property type="entry name" value="GGDEF"/>
    <property type="match status" value="1"/>
</dbReference>
<feature type="chain" id="PRO_5021296945" description="diguanylate cyclase" evidence="5">
    <location>
        <begin position="24"/>
        <end position="645"/>
    </location>
</feature>
<feature type="domain" description="GGDEF" evidence="6">
    <location>
        <begin position="512"/>
        <end position="645"/>
    </location>
</feature>
<name>A0A4Y5YGF2_9GAMM</name>
<keyword evidence="4" id="KW-0812">Transmembrane</keyword>
<dbReference type="InterPro" id="IPR019734">
    <property type="entry name" value="TPR_rpt"/>
</dbReference>
<protein>
    <recommendedName>
        <fullName evidence="2">diguanylate cyclase</fullName>
        <ecNumber evidence="2">2.7.7.65</ecNumber>
    </recommendedName>
</protein>
<dbReference type="RefSeq" id="WP_140234575.1">
    <property type="nucleotide sequence ID" value="NZ_CP041036.1"/>
</dbReference>
<keyword evidence="5" id="KW-0732">Signal</keyword>
<dbReference type="InterPro" id="IPR011990">
    <property type="entry name" value="TPR-like_helical_dom_sf"/>
</dbReference>
<dbReference type="InterPro" id="IPR043128">
    <property type="entry name" value="Rev_trsase/Diguanyl_cyclase"/>
</dbReference>
<dbReference type="InterPro" id="IPR050469">
    <property type="entry name" value="Diguanylate_Cyclase"/>
</dbReference>
<dbReference type="SMART" id="SM00267">
    <property type="entry name" value="GGDEF"/>
    <property type="match status" value="1"/>
</dbReference>
<evidence type="ECO:0000313" key="7">
    <source>
        <dbReference type="EMBL" id="QDE31794.1"/>
    </source>
</evidence>
<dbReference type="InterPro" id="IPR000160">
    <property type="entry name" value="GGDEF_dom"/>
</dbReference>
<dbReference type="KEGG" id="spol:FH971_12985"/>
<dbReference type="SMART" id="SM00028">
    <property type="entry name" value="TPR"/>
    <property type="match status" value="4"/>
</dbReference>
<dbReference type="EC" id="2.7.7.65" evidence="2"/>
<keyword evidence="8" id="KW-1185">Reference proteome</keyword>
<organism evidence="7 8">
    <name type="scientific">Shewanella polaris</name>
    <dbReference type="NCBI Taxonomy" id="2588449"/>
    <lineage>
        <taxon>Bacteria</taxon>
        <taxon>Pseudomonadati</taxon>
        <taxon>Pseudomonadota</taxon>
        <taxon>Gammaproteobacteria</taxon>
        <taxon>Alteromonadales</taxon>
        <taxon>Shewanellaceae</taxon>
        <taxon>Shewanella</taxon>
    </lineage>
</organism>
<evidence type="ECO:0000313" key="8">
    <source>
        <dbReference type="Proteomes" id="UP000319809"/>
    </source>
</evidence>
<evidence type="ECO:0000256" key="5">
    <source>
        <dbReference type="SAM" id="SignalP"/>
    </source>
</evidence>
<evidence type="ECO:0000256" key="3">
    <source>
        <dbReference type="ARBA" id="ARBA00034247"/>
    </source>
</evidence>
<keyword evidence="4" id="KW-0472">Membrane</keyword>
<evidence type="ECO:0000256" key="2">
    <source>
        <dbReference type="ARBA" id="ARBA00012528"/>
    </source>
</evidence>
<dbReference type="NCBIfam" id="TIGR00254">
    <property type="entry name" value="GGDEF"/>
    <property type="match status" value="1"/>
</dbReference>
<evidence type="ECO:0000256" key="1">
    <source>
        <dbReference type="ARBA" id="ARBA00001946"/>
    </source>
</evidence>
<proteinExistence type="predicted"/>
<dbReference type="Gene3D" id="3.30.70.270">
    <property type="match status" value="1"/>
</dbReference>
<gene>
    <name evidence="7" type="ORF">FH971_12985</name>
</gene>
<dbReference type="FunFam" id="3.30.70.270:FF:000001">
    <property type="entry name" value="Diguanylate cyclase domain protein"/>
    <property type="match status" value="1"/>
</dbReference>
<dbReference type="SUPFAM" id="SSF55073">
    <property type="entry name" value="Nucleotide cyclase"/>
    <property type="match status" value="1"/>
</dbReference>
<feature type="transmembrane region" description="Helical" evidence="4">
    <location>
        <begin position="452"/>
        <end position="472"/>
    </location>
</feature>
<accession>A0A4Y5YGF2</accession>
<evidence type="ECO:0000256" key="4">
    <source>
        <dbReference type="SAM" id="Phobius"/>
    </source>
</evidence>
<dbReference type="PANTHER" id="PTHR45138">
    <property type="entry name" value="REGULATORY COMPONENTS OF SENSORY TRANSDUCTION SYSTEM"/>
    <property type="match status" value="1"/>
</dbReference>
<comment type="cofactor">
    <cofactor evidence="1">
        <name>Mg(2+)</name>
        <dbReference type="ChEBI" id="CHEBI:18420"/>
    </cofactor>
</comment>
<dbReference type="SUPFAM" id="SSF48452">
    <property type="entry name" value="TPR-like"/>
    <property type="match status" value="2"/>
</dbReference>
<sequence length="645" mass="73114">MVKTRLMLLLVCAVSGPVTSLGASDLFSDADANDTNVNGTNVSGITGSATLTDIKRQLSTLSSPQQRIDFLQQQRPQSAQWPIEQQGQLLHLLAIEQEVNSDLVAAVDSYTQAIKLLTPHPLSEELVKSYIERSFILYLQTNDTQVYCPDREVAITLARQLGNVDILAEVLAQSAYCYNKPSDFGEGLKRLNEALALAQQHQLGLSRQAMIFNATAAIYRDNGLNRKAYQYFKKAYGFWEQAQDKQDMFNMLHNMIGESIKLGLWVENKDHLLQMQQLVEQSPEFADFEFFYQFNTGISCWAQGLFQEGIEHFLRALEVQDTTQEKYFVDATHAWLALSYFRQQEPDKAFKYAEKFSHSATYHGHSSELKLMIAAIIDYANGSSNLGMNKLLDTIDLQKKNFANIINNDVVNSSLDHNLTVAEFNNRLLENQLAINKLNLEAEIDTQKITNLSMVIAVLIALVLLVVVIFLWQSRRQFKRRSQTDYLTGIANRRHTFEQGKKIFNQAQKNNRPLAVIMFDIDNFKAINDHYGHDIGDLAIKACGRRARNWLKKNDILGRIGGEEFLIILPDTGQLQAVEIAERLRTSIESNQFVFHNVKINFTISVAVAMLTPQTHELADIIKQADLGLYQAKDKGRNQVVIMDH</sequence>
<dbReference type="EMBL" id="CP041036">
    <property type="protein sequence ID" value="QDE31794.1"/>
    <property type="molecule type" value="Genomic_DNA"/>
</dbReference>
<dbReference type="PANTHER" id="PTHR45138:SF9">
    <property type="entry name" value="DIGUANYLATE CYCLASE DGCM-RELATED"/>
    <property type="match status" value="1"/>
</dbReference>
<dbReference type="Proteomes" id="UP000319809">
    <property type="component" value="Chromosome"/>
</dbReference>
<comment type="catalytic activity">
    <reaction evidence="3">
        <text>2 GTP = 3',3'-c-di-GMP + 2 diphosphate</text>
        <dbReference type="Rhea" id="RHEA:24898"/>
        <dbReference type="ChEBI" id="CHEBI:33019"/>
        <dbReference type="ChEBI" id="CHEBI:37565"/>
        <dbReference type="ChEBI" id="CHEBI:58805"/>
        <dbReference type="EC" id="2.7.7.65"/>
    </reaction>
</comment>
<dbReference type="PROSITE" id="PS50887">
    <property type="entry name" value="GGDEF"/>
    <property type="match status" value="1"/>
</dbReference>